<keyword evidence="1" id="KW-0732">Signal</keyword>
<comment type="caution">
    <text evidence="2">The sequence shown here is derived from an EMBL/GenBank/DDBJ whole genome shotgun (WGS) entry which is preliminary data.</text>
</comment>
<dbReference type="AlphaFoldDB" id="A0A9X2VJS8"/>
<keyword evidence="3" id="KW-1185">Reference proteome</keyword>
<evidence type="ECO:0000256" key="1">
    <source>
        <dbReference type="SAM" id="SignalP"/>
    </source>
</evidence>
<evidence type="ECO:0000313" key="2">
    <source>
        <dbReference type="EMBL" id="MCS7477807.1"/>
    </source>
</evidence>
<organism evidence="2 3">
    <name type="scientific">Umezawaea endophytica</name>
    <dbReference type="NCBI Taxonomy" id="1654476"/>
    <lineage>
        <taxon>Bacteria</taxon>
        <taxon>Bacillati</taxon>
        <taxon>Actinomycetota</taxon>
        <taxon>Actinomycetes</taxon>
        <taxon>Pseudonocardiales</taxon>
        <taxon>Pseudonocardiaceae</taxon>
        <taxon>Umezawaea</taxon>
    </lineage>
</organism>
<dbReference type="RefSeq" id="WP_259623318.1">
    <property type="nucleotide sequence ID" value="NZ_JANYMP010000005.1"/>
</dbReference>
<feature type="signal peptide" evidence="1">
    <location>
        <begin position="1"/>
        <end position="26"/>
    </location>
</feature>
<sequence>MTRKLIPVLIAIVALLGFGVQATASAAPRETVNRCAQVGFGAGLVCVEVNRGAWVTVWYDKRSSGRQSCRLRYSGPDGGHEDDGTFTIDPGQVKGYRWYPPVHTGSGSYVGSVSCNGTTASTGTLVVP</sequence>
<accession>A0A9X2VJS8</accession>
<dbReference type="Proteomes" id="UP001141259">
    <property type="component" value="Unassembled WGS sequence"/>
</dbReference>
<protein>
    <recommendedName>
        <fullName evidence="4">Secreted protein</fullName>
    </recommendedName>
</protein>
<evidence type="ECO:0000313" key="3">
    <source>
        <dbReference type="Proteomes" id="UP001141259"/>
    </source>
</evidence>
<evidence type="ECO:0008006" key="4">
    <source>
        <dbReference type="Google" id="ProtNLM"/>
    </source>
</evidence>
<dbReference type="EMBL" id="JANYMP010000005">
    <property type="protein sequence ID" value="MCS7477807.1"/>
    <property type="molecule type" value="Genomic_DNA"/>
</dbReference>
<feature type="chain" id="PRO_5040734156" description="Secreted protein" evidence="1">
    <location>
        <begin position="27"/>
        <end position="128"/>
    </location>
</feature>
<name>A0A9X2VJS8_9PSEU</name>
<proteinExistence type="predicted"/>
<gene>
    <name evidence="2" type="ORF">NZH93_13160</name>
</gene>
<reference evidence="2" key="1">
    <citation type="submission" date="2022-08" db="EMBL/GenBank/DDBJ databases">
        <authorList>
            <person name="Tistechok S."/>
            <person name="Samborskyy M."/>
            <person name="Roman I."/>
        </authorList>
    </citation>
    <scope>NUCLEOTIDE SEQUENCE</scope>
    <source>
        <strain evidence="2">DSM 103496</strain>
    </source>
</reference>